<dbReference type="AlphaFoldDB" id="A0A0V1IP23"/>
<evidence type="ECO:0000313" key="2">
    <source>
        <dbReference type="Proteomes" id="UP000054826"/>
    </source>
</evidence>
<comment type="caution">
    <text evidence="1">The sequence shown here is derived from an EMBL/GenBank/DDBJ whole genome shotgun (WGS) entry which is preliminary data.</text>
</comment>
<dbReference type="EMBL" id="JYDV01000215">
    <property type="protein sequence ID" value="KRZ24603.1"/>
    <property type="molecule type" value="Genomic_DNA"/>
</dbReference>
<gene>
    <name evidence="1" type="ORF">T4C_4910</name>
</gene>
<organism evidence="1 2">
    <name type="scientific">Trichinella pseudospiralis</name>
    <name type="common">Parasitic roundworm</name>
    <dbReference type="NCBI Taxonomy" id="6337"/>
    <lineage>
        <taxon>Eukaryota</taxon>
        <taxon>Metazoa</taxon>
        <taxon>Ecdysozoa</taxon>
        <taxon>Nematoda</taxon>
        <taxon>Enoplea</taxon>
        <taxon>Dorylaimia</taxon>
        <taxon>Trichinellida</taxon>
        <taxon>Trichinellidae</taxon>
        <taxon>Trichinella</taxon>
    </lineage>
</organism>
<proteinExistence type="predicted"/>
<accession>A0A0V1IP23</accession>
<sequence length="173" mass="18745">MSNSLYGSLVSSSSFSGGKIPLARSMSSALTPTQMTHLSSGKGRKAEYGLDVRSIEQAAKLTWLLLAGALIYSPCIFLSKEDNGVASGAACPRANATQDRGAFSCGHAVHNMSLCRQQYLGEVLPFLTRMFKDPVRECTRRNHSASWQGGHPQLDRPDIYTAANEASMQHTLH</sequence>
<reference evidence="1 2" key="1">
    <citation type="submission" date="2015-01" db="EMBL/GenBank/DDBJ databases">
        <title>Evolution of Trichinella species and genotypes.</title>
        <authorList>
            <person name="Korhonen P.K."/>
            <person name="Edoardo P."/>
            <person name="Giuseppe L.R."/>
            <person name="Gasser R.B."/>
        </authorList>
    </citation>
    <scope>NUCLEOTIDE SEQUENCE [LARGE SCALE GENOMIC DNA]</scope>
    <source>
        <strain evidence="1">ISS176</strain>
    </source>
</reference>
<dbReference type="Proteomes" id="UP000054826">
    <property type="component" value="Unassembled WGS sequence"/>
</dbReference>
<protein>
    <submittedName>
        <fullName evidence="1">Uncharacterized protein</fullName>
    </submittedName>
</protein>
<name>A0A0V1IP23_TRIPS</name>
<evidence type="ECO:0000313" key="1">
    <source>
        <dbReference type="EMBL" id="KRZ24603.1"/>
    </source>
</evidence>